<dbReference type="EMBL" id="CAJVPW010055731">
    <property type="protein sequence ID" value="CAG8773823.1"/>
    <property type="molecule type" value="Genomic_DNA"/>
</dbReference>
<name>A0ACA9R2I6_9GLOM</name>
<dbReference type="Proteomes" id="UP000789366">
    <property type="component" value="Unassembled WGS sequence"/>
</dbReference>
<keyword evidence="2" id="KW-1185">Reference proteome</keyword>
<proteinExistence type="predicted"/>
<evidence type="ECO:0000313" key="1">
    <source>
        <dbReference type="EMBL" id="CAG8773823.1"/>
    </source>
</evidence>
<accession>A0ACA9R2I6</accession>
<evidence type="ECO:0000313" key="2">
    <source>
        <dbReference type="Proteomes" id="UP000789366"/>
    </source>
</evidence>
<organism evidence="1 2">
    <name type="scientific">Cetraspora pellucida</name>
    <dbReference type="NCBI Taxonomy" id="1433469"/>
    <lineage>
        <taxon>Eukaryota</taxon>
        <taxon>Fungi</taxon>
        <taxon>Fungi incertae sedis</taxon>
        <taxon>Mucoromycota</taxon>
        <taxon>Glomeromycotina</taxon>
        <taxon>Glomeromycetes</taxon>
        <taxon>Diversisporales</taxon>
        <taxon>Gigasporaceae</taxon>
        <taxon>Cetraspora</taxon>
    </lineage>
</organism>
<gene>
    <name evidence="1" type="ORF">SPELUC_LOCUS15946</name>
</gene>
<protein>
    <submittedName>
        <fullName evidence="1">17467_t:CDS:1</fullName>
    </submittedName>
</protein>
<sequence length="45" mass="5243">NDSMLFNDKLYHKSCIDNQYNSQQDSSKTTQQKSSNNTIIFVDKL</sequence>
<reference evidence="1" key="1">
    <citation type="submission" date="2021-06" db="EMBL/GenBank/DDBJ databases">
        <authorList>
            <person name="Kallberg Y."/>
            <person name="Tangrot J."/>
            <person name="Rosling A."/>
        </authorList>
    </citation>
    <scope>NUCLEOTIDE SEQUENCE</scope>
    <source>
        <strain evidence="1">28 12/20/2015</strain>
    </source>
</reference>
<feature type="non-terminal residue" evidence="1">
    <location>
        <position position="1"/>
    </location>
</feature>
<comment type="caution">
    <text evidence="1">The sequence shown here is derived from an EMBL/GenBank/DDBJ whole genome shotgun (WGS) entry which is preliminary data.</text>
</comment>